<dbReference type="STRING" id="121821.GCA_001870675_02617"/>
<feature type="domain" description="Cytochrome c" evidence="5">
    <location>
        <begin position="13"/>
        <end position="117"/>
    </location>
</feature>
<proteinExistence type="predicted"/>
<dbReference type="RefSeq" id="WP_170124700.1">
    <property type="nucleotide sequence ID" value="NZ_MEHT01000044.1"/>
</dbReference>
<dbReference type="PROSITE" id="PS51007">
    <property type="entry name" value="CYTC"/>
    <property type="match status" value="1"/>
</dbReference>
<name>A0A2W7QML4_9RHOB</name>
<evidence type="ECO:0000256" key="3">
    <source>
        <dbReference type="ARBA" id="ARBA00023004"/>
    </source>
</evidence>
<organism evidence="6 7">
    <name type="scientific">Roseinatronobacter thiooxidans</name>
    <dbReference type="NCBI Taxonomy" id="121821"/>
    <lineage>
        <taxon>Bacteria</taxon>
        <taxon>Pseudomonadati</taxon>
        <taxon>Pseudomonadota</taxon>
        <taxon>Alphaproteobacteria</taxon>
        <taxon>Rhodobacterales</taxon>
        <taxon>Paracoccaceae</taxon>
        <taxon>Roseinatronobacter</taxon>
    </lineage>
</organism>
<evidence type="ECO:0000256" key="1">
    <source>
        <dbReference type="ARBA" id="ARBA00022617"/>
    </source>
</evidence>
<dbReference type="InterPro" id="IPR036909">
    <property type="entry name" value="Cyt_c-like_dom_sf"/>
</dbReference>
<protein>
    <submittedName>
        <fullName evidence="6">Cytochrome c</fullName>
    </submittedName>
</protein>
<evidence type="ECO:0000256" key="4">
    <source>
        <dbReference type="PROSITE-ProRule" id="PRU00433"/>
    </source>
</evidence>
<reference evidence="6 7" key="1">
    <citation type="submission" date="2018-06" db="EMBL/GenBank/DDBJ databases">
        <title>Genomic Encyclopedia of Archaeal and Bacterial Type Strains, Phase II (KMG-II): from individual species to whole genera.</title>
        <authorList>
            <person name="Goeker M."/>
        </authorList>
    </citation>
    <scope>NUCLEOTIDE SEQUENCE [LARGE SCALE GENOMIC DNA]</scope>
    <source>
        <strain evidence="6 7">DSM 13087</strain>
    </source>
</reference>
<dbReference type="EMBL" id="QKZQ01000002">
    <property type="protein sequence ID" value="PZX47310.1"/>
    <property type="molecule type" value="Genomic_DNA"/>
</dbReference>
<keyword evidence="7" id="KW-1185">Reference proteome</keyword>
<evidence type="ECO:0000313" key="7">
    <source>
        <dbReference type="Proteomes" id="UP000249364"/>
    </source>
</evidence>
<keyword evidence="2 4" id="KW-0479">Metal-binding</keyword>
<gene>
    <name evidence="6" type="ORF">LY56_00607</name>
</gene>
<sequence>MLALSSAACSPWTSPQAGRSIYAQNCVACHGDDGRGGAQVPDLTALAARAGGSYPQRMVLDKLDGYARGAVVYADAEMPNFGDLLTGRLTRVQTDRGLSRPLPERVIALDAYLQSIQR</sequence>
<accession>A0A2W7QML4</accession>
<dbReference type="GO" id="GO:0020037">
    <property type="term" value="F:heme binding"/>
    <property type="evidence" value="ECO:0007669"/>
    <property type="project" value="InterPro"/>
</dbReference>
<dbReference type="GO" id="GO:0009055">
    <property type="term" value="F:electron transfer activity"/>
    <property type="evidence" value="ECO:0007669"/>
    <property type="project" value="InterPro"/>
</dbReference>
<dbReference type="Pfam" id="PF00034">
    <property type="entry name" value="Cytochrom_C"/>
    <property type="match status" value="1"/>
</dbReference>
<keyword evidence="1 4" id="KW-0349">Heme</keyword>
<evidence type="ECO:0000313" key="6">
    <source>
        <dbReference type="EMBL" id="PZX47310.1"/>
    </source>
</evidence>
<dbReference type="InterPro" id="IPR009056">
    <property type="entry name" value="Cyt_c-like_dom"/>
</dbReference>
<keyword evidence="3 4" id="KW-0408">Iron</keyword>
<evidence type="ECO:0000256" key="2">
    <source>
        <dbReference type="ARBA" id="ARBA00022723"/>
    </source>
</evidence>
<dbReference type="SUPFAM" id="SSF46626">
    <property type="entry name" value="Cytochrome c"/>
    <property type="match status" value="1"/>
</dbReference>
<dbReference type="Proteomes" id="UP000249364">
    <property type="component" value="Unassembled WGS sequence"/>
</dbReference>
<comment type="caution">
    <text evidence="6">The sequence shown here is derived from an EMBL/GenBank/DDBJ whole genome shotgun (WGS) entry which is preliminary data.</text>
</comment>
<evidence type="ECO:0000259" key="5">
    <source>
        <dbReference type="PROSITE" id="PS51007"/>
    </source>
</evidence>
<dbReference type="GO" id="GO:0046872">
    <property type="term" value="F:metal ion binding"/>
    <property type="evidence" value="ECO:0007669"/>
    <property type="project" value="UniProtKB-KW"/>
</dbReference>
<dbReference type="Gene3D" id="1.10.760.10">
    <property type="entry name" value="Cytochrome c-like domain"/>
    <property type="match status" value="1"/>
</dbReference>
<dbReference type="AlphaFoldDB" id="A0A2W7QML4"/>